<evidence type="ECO:0000259" key="7">
    <source>
        <dbReference type="Pfam" id="PF00482"/>
    </source>
</evidence>
<proteinExistence type="predicted"/>
<feature type="domain" description="Type II secretion system protein GspF" evidence="7">
    <location>
        <begin position="121"/>
        <end position="246"/>
    </location>
</feature>
<keyword evidence="4 6" id="KW-1133">Transmembrane helix</keyword>
<evidence type="ECO:0000256" key="5">
    <source>
        <dbReference type="ARBA" id="ARBA00023136"/>
    </source>
</evidence>
<dbReference type="RefSeq" id="WP_179429516.1">
    <property type="nucleotide sequence ID" value="NZ_JACBZP010000001.1"/>
</dbReference>
<evidence type="ECO:0000313" key="8">
    <source>
        <dbReference type="EMBL" id="NYI69261.1"/>
    </source>
</evidence>
<evidence type="ECO:0000256" key="4">
    <source>
        <dbReference type="ARBA" id="ARBA00022989"/>
    </source>
</evidence>
<sequence>MDLSVRALLVGLLGGLGLFSIWWSTWTPRPAKPPEAGQPPWTTRVEDTLRQAGVPRMHASGLIGTCGASGFVAAAGVFLATGSATLACCFGLIASAAPAYFVRARARSRRIAVRELWPEAIDHLAGAVRAGLSLPEALTALAERGPAEMRADFAVFAAEYRATGRFVVALDVLKRHLADPTADRVVEALRLTREVGGTDLGSMLRTLSAFLREDARTRAELEARQSWTVNGAKLAVAAPWIVLAMLCTRPEAVAAYSSRGGALLLGTGLGVSFVAYRVMRRIGRLPDEPRVLR</sequence>
<comment type="subcellular location">
    <subcellularLocation>
        <location evidence="1">Cell membrane</location>
        <topology evidence="1">Multi-pass membrane protein</topology>
    </subcellularLocation>
</comment>
<evidence type="ECO:0000313" key="9">
    <source>
        <dbReference type="Proteomes" id="UP000539111"/>
    </source>
</evidence>
<dbReference type="AlphaFoldDB" id="A0A7Z0IJC0"/>
<keyword evidence="2" id="KW-1003">Cell membrane</keyword>
<evidence type="ECO:0000256" key="1">
    <source>
        <dbReference type="ARBA" id="ARBA00004651"/>
    </source>
</evidence>
<organism evidence="8 9">
    <name type="scientific">Spelaeicoccus albus</name>
    <dbReference type="NCBI Taxonomy" id="1280376"/>
    <lineage>
        <taxon>Bacteria</taxon>
        <taxon>Bacillati</taxon>
        <taxon>Actinomycetota</taxon>
        <taxon>Actinomycetes</taxon>
        <taxon>Micrococcales</taxon>
        <taxon>Brevibacteriaceae</taxon>
        <taxon>Spelaeicoccus</taxon>
    </lineage>
</organism>
<feature type="transmembrane region" description="Helical" evidence="6">
    <location>
        <begin position="6"/>
        <end position="23"/>
    </location>
</feature>
<feature type="transmembrane region" description="Helical" evidence="6">
    <location>
        <begin position="227"/>
        <end position="246"/>
    </location>
</feature>
<dbReference type="Pfam" id="PF00482">
    <property type="entry name" value="T2SSF"/>
    <property type="match status" value="1"/>
</dbReference>
<comment type="caution">
    <text evidence="8">The sequence shown here is derived from an EMBL/GenBank/DDBJ whole genome shotgun (WGS) entry which is preliminary data.</text>
</comment>
<dbReference type="PANTHER" id="PTHR35007">
    <property type="entry name" value="INTEGRAL MEMBRANE PROTEIN-RELATED"/>
    <property type="match status" value="1"/>
</dbReference>
<evidence type="ECO:0000256" key="6">
    <source>
        <dbReference type="SAM" id="Phobius"/>
    </source>
</evidence>
<dbReference type="GO" id="GO:0005886">
    <property type="term" value="C:plasma membrane"/>
    <property type="evidence" value="ECO:0007669"/>
    <property type="project" value="UniProtKB-SubCell"/>
</dbReference>
<evidence type="ECO:0000256" key="2">
    <source>
        <dbReference type="ARBA" id="ARBA00022475"/>
    </source>
</evidence>
<keyword evidence="9" id="KW-1185">Reference proteome</keyword>
<dbReference type="EMBL" id="JACBZP010000001">
    <property type="protein sequence ID" value="NYI69261.1"/>
    <property type="molecule type" value="Genomic_DNA"/>
</dbReference>
<dbReference type="PANTHER" id="PTHR35007:SF2">
    <property type="entry name" value="PILUS ASSEMBLE PROTEIN"/>
    <property type="match status" value="1"/>
</dbReference>
<keyword evidence="5 6" id="KW-0472">Membrane</keyword>
<name>A0A7Z0IJC0_9MICO</name>
<accession>A0A7Z0IJC0</accession>
<dbReference type="Proteomes" id="UP000539111">
    <property type="component" value="Unassembled WGS sequence"/>
</dbReference>
<feature type="transmembrane region" description="Helical" evidence="6">
    <location>
        <begin position="258"/>
        <end position="276"/>
    </location>
</feature>
<reference evidence="8 9" key="1">
    <citation type="submission" date="2020-07" db="EMBL/GenBank/DDBJ databases">
        <title>Sequencing the genomes of 1000 actinobacteria strains.</title>
        <authorList>
            <person name="Klenk H.-P."/>
        </authorList>
    </citation>
    <scope>NUCLEOTIDE SEQUENCE [LARGE SCALE GENOMIC DNA]</scope>
    <source>
        <strain evidence="8 9">DSM 26341</strain>
    </source>
</reference>
<feature type="transmembrane region" description="Helical" evidence="6">
    <location>
        <begin position="84"/>
        <end position="102"/>
    </location>
</feature>
<protein>
    <submittedName>
        <fullName evidence="8">Tight adherence protein B</fullName>
    </submittedName>
</protein>
<gene>
    <name evidence="8" type="ORF">BJY26_003567</name>
</gene>
<dbReference type="InterPro" id="IPR018076">
    <property type="entry name" value="T2SS_GspF_dom"/>
</dbReference>
<evidence type="ECO:0000256" key="3">
    <source>
        <dbReference type="ARBA" id="ARBA00022692"/>
    </source>
</evidence>
<keyword evidence="3 6" id="KW-0812">Transmembrane</keyword>